<dbReference type="InterPro" id="IPR029020">
    <property type="entry name" value="Ammonium/urea_transptr"/>
</dbReference>
<dbReference type="PANTHER" id="PTHR43029">
    <property type="entry name" value="AMMONIUM TRANSPORTER MEP2"/>
    <property type="match status" value="1"/>
</dbReference>
<keyword evidence="7" id="KW-0924">Ammonia transport</keyword>
<feature type="transmembrane region" description="Helical" evidence="8">
    <location>
        <begin position="125"/>
        <end position="146"/>
    </location>
</feature>
<evidence type="ECO:0000256" key="8">
    <source>
        <dbReference type="SAM" id="Phobius"/>
    </source>
</evidence>
<sequence length="430" mass="43170">MYRQFACLIAAGAAALPFAAMAQDPLAAAGDSGDTAWVMAAAALVLAGALPGLGLLYGGRVKARNFLSVLMQLGAVACVASLAWIIAGYTLAFGNPVNGFIGDGSRWMMVYLDAMRVGTFIPESAFALFQMALAIMAAALMVGAWIGRARFGWAIAFAMLWVLAVYAPVAHWTWGGGWLAAAGLMDFAGGLPIHVTAGVSAVVVALLIGRRKLAGDTASPSQSPELAMVGATLLWVGWFGLVGGNALSATDDASTAIINAQAAASAGALAWLLSARLGGGKPTAAMVGGGAMAGLVSISPAAVFVSPGAAIVIGLAGAIAVRWAAMALKHRWKVDDAMDVFALHAVGGAVGLLLTGVFASPYLGGTGFVQDGMAILTQVSVQAFGIAAVAVYAAIATALIAVAVNLVIPMRVSAEEEAAGLDVASHGEAG</sequence>
<dbReference type="PATRIC" id="fig|645517.4.peg.1806"/>
<evidence type="ECO:0000256" key="9">
    <source>
        <dbReference type="SAM" id="SignalP"/>
    </source>
</evidence>
<comment type="subcellular location">
    <subcellularLocation>
        <location evidence="1">Membrane</location>
        <topology evidence="1">Multi-pass membrane protein</topology>
    </subcellularLocation>
</comment>
<proteinExistence type="inferred from homology"/>
<dbReference type="InterPro" id="IPR024041">
    <property type="entry name" value="NH4_transpt_AmtB-like_dom"/>
</dbReference>
<dbReference type="Gene3D" id="1.10.3430.10">
    <property type="entry name" value="Ammonium transporter AmtB like domains"/>
    <property type="match status" value="1"/>
</dbReference>
<feature type="transmembrane region" description="Helical" evidence="8">
    <location>
        <begin position="187"/>
        <end position="208"/>
    </location>
</feature>
<feature type="chain" id="PRO_5008884491" evidence="9">
    <location>
        <begin position="23"/>
        <end position="430"/>
    </location>
</feature>
<feature type="transmembrane region" description="Helical" evidence="8">
    <location>
        <begin position="383"/>
        <end position="408"/>
    </location>
</feature>
<dbReference type="PANTHER" id="PTHR43029:SF10">
    <property type="entry name" value="AMMONIUM TRANSPORTER MEP2"/>
    <property type="match status" value="1"/>
</dbReference>
<dbReference type="Proteomes" id="UP000092698">
    <property type="component" value="Chromosome"/>
</dbReference>
<dbReference type="PROSITE" id="PS01219">
    <property type="entry name" value="AMMONIUM_TRANSP"/>
    <property type="match status" value="1"/>
</dbReference>
<feature type="transmembrane region" description="Helical" evidence="8">
    <location>
        <begin position="228"/>
        <end position="247"/>
    </location>
</feature>
<dbReference type="Pfam" id="PF00909">
    <property type="entry name" value="Ammonium_transp"/>
    <property type="match status" value="1"/>
</dbReference>
<dbReference type="KEGG" id="anh:A6F65_01819"/>
<keyword evidence="5 8" id="KW-1133">Transmembrane helix</keyword>
<feature type="transmembrane region" description="Helical" evidence="8">
    <location>
        <begin position="340"/>
        <end position="363"/>
    </location>
</feature>
<dbReference type="STRING" id="645517.A6F65_01819"/>
<evidence type="ECO:0000256" key="3">
    <source>
        <dbReference type="ARBA" id="ARBA00022448"/>
    </source>
</evidence>
<organism evidence="11 12">
    <name type="scientific">Paraurantiacibacter namhicola</name>
    <dbReference type="NCBI Taxonomy" id="645517"/>
    <lineage>
        <taxon>Bacteria</taxon>
        <taxon>Pseudomonadati</taxon>
        <taxon>Pseudomonadota</taxon>
        <taxon>Alphaproteobacteria</taxon>
        <taxon>Sphingomonadales</taxon>
        <taxon>Erythrobacteraceae</taxon>
        <taxon>Paraurantiacibacter</taxon>
    </lineage>
</organism>
<evidence type="ECO:0000256" key="6">
    <source>
        <dbReference type="ARBA" id="ARBA00023136"/>
    </source>
</evidence>
<keyword evidence="4 8" id="KW-0812">Transmembrane</keyword>
<evidence type="ECO:0000256" key="4">
    <source>
        <dbReference type="ARBA" id="ARBA00022692"/>
    </source>
</evidence>
<dbReference type="OrthoDB" id="9814202at2"/>
<feature type="transmembrane region" description="Helical" evidence="8">
    <location>
        <begin position="38"/>
        <end position="57"/>
    </location>
</feature>
<keyword evidence="3" id="KW-0813">Transport</keyword>
<keyword evidence="9" id="KW-0732">Signal</keyword>
<evidence type="ECO:0000259" key="10">
    <source>
        <dbReference type="Pfam" id="PF00909"/>
    </source>
</evidence>
<dbReference type="SUPFAM" id="SSF111352">
    <property type="entry name" value="Ammonium transporter"/>
    <property type="match status" value="1"/>
</dbReference>
<feature type="domain" description="Ammonium transporter AmtB-like" evidence="10">
    <location>
        <begin position="36"/>
        <end position="429"/>
    </location>
</feature>
<feature type="transmembrane region" description="Helical" evidence="8">
    <location>
        <begin position="309"/>
        <end position="328"/>
    </location>
</feature>
<evidence type="ECO:0000313" key="11">
    <source>
        <dbReference type="EMBL" id="ANU08114.1"/>
    </source>
</evidence>
<evidence type="ECO:0000256" key="7">
    <source>
        <dbReference type="ARBA" id="ARBA00023177"/>
    </source>
</evidence>
<dbReference type="GO" id="GO:0005886">
    <property type="term" value="C:plasma membrane"/>
    <property type="evidence" value="ECO:0007669"/>
    <property type="project" value="TreeGrafter"/>
</dbReference>
<gene>
    <name evidence="11" type="primary">amt</name>
    <name evidence="11" type="ORF">A6F65_01819</name>
</gene>
<accession>A0A1C7D9H1</accession>
<dbReference type="InterPro" id="IPR001905">
    <property type="entry name" value="Ammonium_transpt"/>
</dbReference>
<feature type="signal peptide" evidence="9">
    <location>
        <begin position="1"/>
        <end position="22"/>
    </location>
</feature>
<dbReference type="EMBL" id="CP016545">
    <property type="protein sequence ID" value="ANU08114.1"/>
    <property type="molecule type" value="Genomic_DNA"/>
</dbReference>
<evidence type="ECO:0000313" key="12">
    <source>
        <dbReference type="Proteomes" id="UP000092698"/>
    </source>
</evidence>
<keyword evidence="12" id="KW-1185">Reference proteome</keyword>
<dbReference type="GO" id="GO:0008519">
    <property type="term" value="F:ammonium channel activity"/>
    <property type="evidence" value="ECO:0007669"/>
    <property type="project" value="InterPro"/>
</dbReference>
<comment type="similarity">
    <text evidence="2">Belongs to the ammonia transporter channel (TC 1.A.11.2) family.</text>
</comment>
<dbReference type="InterPro" id="IPR018047">
    <property type="entry name" value="Ammonium_transpt_CS"/>
</dbReference>
<keyword evidence="6 8" id="KW-0472">Membrane</keyword>
<evidence type="ECO:0000256" key="5">
    <source>
        <dbReference type="ARBA" id="ARBA00022989"/>
    </source>
</evidence>
<evidence type="ECO:0000256" key="2">
    <source>
        <dbReference type="ARBA" id="ARBA00005887"/>
    </source>
</evidence>
<feature type="transmembrane region" description="Helical" evidence="8">
    <location>
        <begin position="153"/>
        <end position="175"/>
    </location>
</feature>
<reference evidence="11 12" key="1">
    <citation type="submission" date="2016-07" db="EMBL/GenBank/DDBJ databases">
        <title>Complete genome sequence of Altererythrobacter namhicola JCM 16345T, containing esterase-encoding genes.</title>
        <authorList>
            <person name="Cheng H."/>
            <person name="Wu Y.-H."/>
            <person name="Jian S.-L."/>
            <person name="Huo Y.-Y."/>
            <person name="Wang C.-S."/>
            <person name="Xu X.-W."/>
        </authorList>
    </citation>
    <scope>NUCLEOTIDE SEQUENCE [LARGE SCALE GENOMIC DNA]</scope>
    <source>
        <strain evidence="11 12">JCM 16345</strain>
    </source>
</reference>
<feature type="transmembrane region" description="Helical" evidence="8">
    <location>
        <begin position="69"/>
        <end position="92"/>
    </location>
</feature>
<dbReference type="AlphaFoldDB" id="A0A1C7D9H1"/>
<protein>
    <submittedName>
        <fullName evidence="11">Ammonia channel</fullName>
    </submittedName>
</protein>
<evidence type="ECO:0000256" key="1">
    <source>
        <dbReference type="ARBA" id="ARBA00004141"/>
    </source>
</evidence>
<name>A0A1C7D9H1_9SPHN</name>